<proteinExistence type="predicted"/>
<accession>A0A0V0XLH0</accession>
<gene>
    <name evidence="1" type="ORF">T4E_1940</name>
</gene>
<evidence type="ECO:0000313" key="2">
    <source>
        <dbReference type="Proteomes" id="UP000054815"/>
    </source>
</evidence>
<reference evidence="1 2" key="1">
    <citation type="submission" date="2015-01" db="EMBL/GenBank/DDBJ databases">
        <title>Evolution of Trichinella species and genotypes.</title>
        <authorList>
            <person name="Korhonen P.K."/>
            <person name="Edoardo P."/>
            <person name="Giuseppe L.R."/>
            <person name="Gasser R.B."/>
        </authorList>
    </citation>
    <scope>NUCLEOTIDE SEQUENCE [LARGE SCALE GENOMIC DNA]</scope>
    <source>
        <strain evidence="1">ISS141</strain>
    </source>
</reference>
<sequence length="135" mass="15544">MVFKSGMIVEHVPKKLDGLDGFGRTLPDYVVYEILQKSGVELNMTLMSELSPNRKKLIRTVPDSIFLEKKILAIFRKSSKSTVQQNSKFSRKSDFHQSGHDGKIRNFREKVIFTKVDMMGINRLETMSVVRLTYS</sequence>
<evidence type="ECO:0000313" key="1">
    <source>
        <dbReference type="EMBL" id="KRX88782.1"/>
    </source>
</evidence>
<dbReference type="AlphaFoldDB" id="A0A0V0XLH0"/>
<comment type="caution">
    <text evidence="1">The sequence shown here is derived from an EMBL/GenBank/DDBJ whole genome shotgun (WGS) entry which is preliminary data.</text>
</comment>
<organism evidence="1 2">
    <name type="scientific">Trichinella pseudospiralis</name>
    <name type="common">Parasitic roundworm</name>
    <dbReference type="NCBI Taxonomy" id="6337"/>
    <lineage>
        <taxon>Eukaryota</taxon>
        <taxon>Metazoa</taxon>
        <taxon>Ecdysozoa</taxon>
        <taxon>Nematoda</taxon>
        <taxon>Enoplea</taxon>
        <taxon>Dorylaimia</taxon>
        <taxon>Trichinellida</taxon>
        <taxon>Trichinellidae</taxon>
        <taxon>Trichinella</taxon>
    </lineage>
</organism>
<dbReference type="EMBL" id="JYDU01000222">
    <property type="protein sequence ID" value="KRX88782.1"/>
    <property type="molecule type" value="Genomic_DNA"/>
</dbReference>
<protein>
    <submittedName>
        <fullName evidence="1">Uncharacterized protein</fullName>
    </submittedName>
</protein>
<dbReference type="Proteomes" id="UP000054815">
    <property type="component" value="Unassembled WGS sequence"/>
</dbReference>
<name>A0A0V0XLH0_TRIPS</name>